<dbReference type="OrthoDB" id="2634326at2759"/>
<accession>A0A4S8LAJ0</accession>
<dbReference type="AlphaFoldDB" id="A0A4S8LAJ0"/>
<gene>
    <name evidence="1" type="ORF">K435DRAFT_805748</name>
</gene>
<organism evidence="1 2">
    <name type="scientific">Dendrothele bispora (strain CBS 962.96)</name>
    <dbReference type="NCBI Taxonomy" id="1314807"/>
    <lineage>
        <taxon>Eukaryota</taxon>
        <taxon>Fungi</taxon>
        <taxon>Dikarya</taxon>
        <taxon>Basidiomycota</taxon>
        <taxon>Agaricomycotina</taxon>
        <taxon>Agaricomycetes</taxon>
        <taxon>Agaricomycetidae</taxon>
        <taxon>Agaricales</taxon>
        <taxon>Agaricales incertae sedis</taxon>
        <taxon>Dendrothele</taxon>
    </lineage>
</organism>
<reference evidence="1 2" key="1">
    <citation type="journal article" date="2019" name="Nat. Ecol. Evol.">
        <title>Megaphylogeny resolves global patterns of mushroom evolution.</title>
        <authorList>
            <person name="Varga T."/>
            <person name="Krizsan K."/>
            <person name="Foldi C."/>
            <person name="Dima B."/>
            <person name="Sanchez-Garcia M."/>
            <person name="Sanchez-Ramirez S."/>
            <person name="Szollosi G.J."/>
            <person name="Szarkandi J.G."/>
            <person name="Papp V."/>
            <person name="Albert L."/>
            <person name="Andreopoulos W."/>
            <person name="Angelini C."/>
            <person name="Antonin V."/>
            <person name="Barry K.W."/>
            <person name="Bougher N.L."/>
            <person name="Buchanan P."/>
            <person name="Buyck B."/>
            <person name="Bense V."/>
            <person name="Catcheside P."/>
            <person name="Chovatia M."/>
            <person name="Cooper J."/>
            <person name="Damon W."/>
            <person name="Desjardin D."/>
            <person name="Finy P."/>
            <person name="Geml J."/>
            <person name="Haridas S."/>
            <person name="Hughes K."/>
            <person name="Justo A."/>
            <person name="Karasinski D."/>
            <person name="Kautmanova I."/>
            <person name="Kiss B."/>
            <person name="Kocsube S."/>
            <person name="Kotiranta H."/>
            <person name="LaButti K.M."/>
            <person name="Lechner B.E."/>
            <person name="Liimatainen K."/>
            <person name="Lipzen A."/>
            <person name="Lukacs Z."/>
            <person name="Mihaltcheva S."/>
            <person name="Morgado L.N."/>
            <person name="Niskanen T."/>
            <person name="Noordeloos M.E."/>
            <person name="Ohm R.A."/>
            <person name="Ortiz-Santana B."/>
            <person name="Ovrebo C."/>
            <person name="Racz N."/>
            <person name="Riley R."/>
            <person name="Savchenko A."/>
            <person name="Shiryaev A."/>
            <person name="Soop K."/>
            <person name="Spirin V."/>
            <person name="Szebenyi C."/>
            <person name="Tomsovsky M."/>
            <person name="Tulloss R.E."/>
            <person name="Uehling J."/>
            <person name="Grigoriev I.V."/>
            <person name="Vagvolgyi C."/>
            <person name="Papp T."/>
            <person name="Martin F.M."/>
            <person name="Miettinen O."/>
            <person name="Hibbett D.S."/>
            <person name="Nagy L.G."/>
        </authorList>
    </citation>
    <scope>NUCLEOTIDE SEQUENCE [LARGE SCALE GENOMIC DNA]</scope>
    <source>
        <strain evidence="1 2">CBS 962.96</strain>
    </source>
</reference>
<protein>
    <submittedName>
        <fullName evidence="1">Uncharacterized protein</fullName>
    </submittedName>
</protein>
<dbReference type="EMBL" id="ML179537">
    <property type="protein sequence ID" value="THU85621.1"/>
    <property type="molecule type" value="Genomic_DNA"/>
</dbReference>
<keyword evidence="2" id="KW-1185">Reference proteome</keyword>
<evidence type="ECO:0000313" key="2">
    <source>
        <dbReference type="Proteomes" id="UP000297245"/>
    </source>
</evidence>
<evidence type="ECO:0000313" key="1">
    <source>
        <dbReference type="EMBL" id="THU85621.1"/>
    </source>
</evidence>
<sequence length="248" mass="28170">MAIEDRDLMIYYHKNLAKALVEDGHFLTRQLLIGDFLEKNNSTLSNARRGQVQDFIGNCLLGTGVQLDFANIGAVTWEMTLFAPGSSLPDCVVQEIAFELSHLNFQCELMAINTLYILPQQKSEQHQTLFEHYFLGLQAGILSWQISIEPMKTETVNICSFCATTVDLPQHLTLTMPEPVFNKTQLKSLKKDFLLSYLGCSTNTSKNVHLKTIVETILSHAEFKDKLNLEEKSEGEWRSIHVLDSLFR</sequence>
<name>A0A4S8LAJ0_DENBC</name>
<proteinExistence type="predicted"/>
<dbReference type="Proteomes" id="UP000297245">
    <property type="component" value="Unassembled WGS sequence"/>
</dbReference>